<dbReference type="InterPro" id="IPR001853">
    <property type="entry name" value="DSBA-like_thioredoxin_dom"/>
</dbReference>
<dbReference type="STRING" id="1565605.PG1C_01385"/>
<keyword evidence="5" id="KW-1185">Reference proteome</keyword>
<name>A0A0C5JC27_9PROT</name>
<dbReference type="Proteomes" id="UP000061603">
    <property type="component" value="Chromosome"/>
</dbReference>
<dbReference type="InterPro" id="IPR051924">
    <property type="entry name" value="GST_Kappa/NadH"/>
</dbReference>
<reference evidence="4 5" key="1">
    <citation type="journal article" date="2015" name="Genome Announc.">
        <title>Complete Genome Sequence of a Novel Bacterium within the Family Rhodocyclaceae That Degrades Polycyclic Aromatic Hydrocarbons.</title>
        <authorList>
            <person name="Singleton D.R."/>
            <person name="Dickey A.N."/>
            <person name="Scholl E.H."/>
            <person name="Wright F.A."/>
            <person name="Aitken M.D."/>
        </authorList>
    </citation>
    <scope>NUCLEOTIDE SEQUENCE [LARGE SCALE GENOMIC DNA]</scope>
    <source>
        <strain evidence="5">PG1-Ca6</strain>
    </source>
</reference>
<gene>
    <name evidence="4" type="ORF">PG1C_01385</name>
</gene>
<keyword evidence="1 4" id="KW-0413">Isomerase</keyword>
<evidence type="ECO:0000259" key="3">
    <source>
        <dbReference type="Pfam" id="PF01323"/>
    </source>
</evidence>
<dbReference type="PIRSF" id="PIRSF006386">
    <property type="entry name" value="HCCAis_GSTk"/>
    <property type="match status" value="1"/>
</dbReference>
<evidence type="ECO:0000256" key="2">
    <source>
        <dbReference type="PIRSR" id="PIRSR006386-1"/>
    </source>
</evidence>
<evidence type="ECO:0000256" key="1">
    <source>
        <dbReference type="PIRNR" id="PIRNR006386"/>
    </source>
</evidence>
<evidence type="ECO:0000313" key="5">
    <source>
        <dbReference type="Proteomes" id="UP000061603"/>
    </source>
</evidence>
<dbReference type="PANTHER" id="PTHR42943:SF2">
    <property type="entry name" value="GLUTATHIONE S-TRANSFERASE KAPPA 1"/>
    <property type="match status" value="1"/>
</dbReference>
<dbReference type="GO" id="GO:0018845">
    <property type="term" value="F:2-hydroxychromene-2-carboxylate isomerase activity"/>
    <property type="evidence" value="ECO:0007669"/>
    <property type="project" value="UniProtKB-UniRule"/>
</dbReference>
<dbReference type="PANTHER" id="PTHR42943">
    <property type="entry name" value="GLUTATHIONE S-TRANSFERASE KAPPA"/>
    <property type="match status" value="1"/>
</dbReference>
<protein>
    <recommendedName>
        <fullName evidence="1">2-hydroxychromene-2-carboxylate isomerase</fullName>
        <ecNumber evidence="1">5.99.1.4</ecNumber>
    </recommendedName>
</protein>
<sequence>MNNLAIEFWFDFSSPYSYLAAEKIDALAASYQRIVHWHPILLGAIFQITNTVPLVQLPLKGDYSVRDFSRSARFFGLPFTMPSKFPLPTQLAARAYYWLCERDVTMAHNFARAVFRALFVDDRDISDLAVVCDVAATMGLDADALSLAVAQPEVKARLKSETDAAILQGVFGAPFFMVNNEPFWGADRLTQLEKWLATGGF</sequence>
<evidence type="ECO:0000313" key="4">
    <source>
        <dbReference type="EMBL" id="AJP49329.1"/>
    </source>
</evidence>
<feature type="active site" description="Nucleophile" evidence="2">
    <location>
        <position position="14"/>
    </location>
</feature>
<proteinExistence type="inferred from homology"/>
<dbReference type="GO" id="GO:0006749">
    <property type="term" value="P:glutathione metabolic process"/>
    <property type="evidence" value="ECO:0007669"/>
    <property type="project" value="TreeGrafter"/>
</dbReference>
<dbReference type="GO" id="GO:0004602">
    <property type="term" value="F:glutathione peroxidase activity"/>
    <property type="evidence" value="ECO:0007669"/>
    <property type="project" value="TreeGrafter"/>
</dbReference>
<comment type="catalytic activity">
    <reaction evidence="1">
        <text>2-hydroxychromene-2-carboxylate = (3E)-4-(2-hydroxyphenyl)-2-oxobut-3-enoate</text>
        <dbReference type="Rhea" id="RHEA:27401"/>
        <dbReference type="ChEBI" id="CHEBI:59350"/>
        <dbReference type="ChEBI" id="CHEBI:59353"/>
        <dbReference type="EC" id="5.99.1.4"/>
    </reaction>
</comment>
<dbReference type="EMBL" id="CP010554">
    <property type="protein sequence ID" value="AJP49329.1"/>
    <property type="molecule type" value="Genomic_DNA"/>
</dbReference>
<comment type="similarity">
    <text evidence="1">Belongs to the GST superfamily. NadH family.</text>
</comment>
<feature type="domain" description="DSBA-like thioredoxin" evidence="3">
    <location>
        <begin position="6"/>
        <end position="196"/>
    </location>
</feature>
<dbReference type="Gene3D" id="3.40.30.10">
    <property type="entry name" value="Glutaredoxin"/>
    <property type="match status" value="1"/>
</dbReference>
<dbReference type="AlphaFoldDB" id="A0A0C5JC27"/>
<dbReference type="SUPFAM" id="SSF52833">
    <property type="entry name" value="Thioredoxin-like"/>
    <property type="match status" value="1"/>
</dbReference>
<dbReference type="KEGG" id="rbu:PG1C_01385"/>
<dbReference type="GO" id="GO:0004364">
    <property type="term" value="F:glutathione transferase activity"/>
    <property type="evidence" value="ECO:0007669"/>
    <property type="project" value="TreeGrafter"/>
</dbReference>
<organism evidence="4 5">
    <name type="scientific">Rugosibacter aromaticivorans</name>
    <dbReference type="NCBI Taxonomy" id="1565605"/>
    <lineage>
        <taxon>Bacteria</taxon>
        <taxon>Pseudomonadati</taxon>
        <taxon>Pseudomonadota</taxon>
        <taxon>Betaproteobacteria</taxon>
        <taxon>Nitrosomonadales</taxon>
        <taxon>Sterolibacteriaceae</taxon>
        <taxon>Rugosibacter</taxon>
    </lineage>
</organism>
<dbReference type="CDD" id="cd03022">
    <property type="entry name" value="DsbA_HCCA_Iso"/>
    <property type="match status" value="1"/>
</dbReference>
<dbReference type="HOGENOM" id="CLU_069253_1_3_4"/>
<dbReference type="GO" id="GO:1901170">
    <property type="term" value="P:naphthalene catabolic process"/>
    <property type="evidence" value="ECO:0007669"/>
    <property type="project" value="InterPro"/>
</dbReference>
<accession>A0A0C5JC27</accession>
<dbReference type="InterPro" id="IPR014440">
    <property type="entry name" value="HCCAis_GSTk"/>
</dbReference>
<dbReference type="Pfam" id="PF01323">
    <property type="entry name" value="DSBA"/>
    <property type="match status" value="1"/>
</dbReference>
<dbReference type="InterPro" id="IPR036249">
    <property type="entry name" value="Thioredoxin-like_sf"/>
</dbReference>
<dbReference type="InterPro" id="IPR044087">
    <property type="entry name" value="NahD-like"/>
</dbReference>
<dbReference type="EC" id="5.99.1.4" evidence="1"/>